<keyword evidence="8" id="KW-0449">Lipoprotein</keyword>
<evidence type="ECO:0000256" key="9">
    <source>
        <dbReference type="RuleBase" id="RU003500"/>
    </source>
</evidence>
<keyword evidence="11" id="KW-1185">Reference proteome</keyword>
<keyword evidence="6 9" id="KW-0879">Wnt signaling pathway</keyword>
<dbReference type="PANTHER" id="PTHR12027:SF98">
    <property type="entry name" value="PROTEIN WNT"/>
    <property type="match status" value="1"/>
</dbReference>
<evidence type="ECO:0000256" key="6">
    <source>
        <dbReference type="ARBA" id="ARBA00022687"/>
    </source>
</evidence>
<name>A0A5N5SKT5_9CRUS</name>
<dbReference type="GO" id="GO:0045165">
    <property type="term" value="P:cell fate commitment"/>
    <property type="evidence" value="ECO:0007669"/>
    <property type="project" value="TreeGrafter"/>
</dbReference>
<evidence type="ECO:0000256" key="4">
    <source>
        <dbReference type="ARBA" id="ARBA00022525"/>
    </source>
</evidence>
<dbReference type="OrthoDB" id="5945655at2759"/>
<accession>A0A5N5SKT5</accession>
<comment type="caution">
    <text evidence="10">The sequence shown here is derived from an EMBL/GenBank/DDBJ whole genome shotgun (WGS) entry which is preliminary data.</text>
</comment>
<dbReference type="SMART" id="SM00097">
    <property type="entry name" value="WNT1"/>
    <property type="match status" value="1"/>
</dbReference>
<dbReference type="PANTHER" id="PTHR12027">
    <property type="entry name" value="WNT RELATED"/>
    <property type="match status" value="1"/>
</dbReference>
<gene>
    <name evidence="10" type="primary">WNT4</name>
    <name evidence="10" type="ORF">Anas_06188</name>
</gene>
<keyword evidence="4" id="KW-0964">Secreted</keyword>
<reference evidence="10 11" key="1">
    <citation type="journal article" date="2019" name="PLoS Biol.">
        <title>Sex chromosomes control vertical transmission of feminizing Wolbachia symbionts in an isopod.</title>
        <authorList>
            <person name="Becking T."/>
            <person name="Chebbi M.A."/>
            <person name="Giraud I."/>
            <person name="Moumen B."/>
            <person name="Laverre T."/>
            <person name="Caubet Y."/>
            <person name="Peccoud J."/>
            <person name="Gilbert C."/>
            <person name="Cordaux R."/>
        </authorList>
    </citation>
    <scope>NUCLEOTIDE SEQUENCE [LARGE SCALE GENOMIC DNA]</scope>
    <source>
        <strain evidence="10">ANa2</strain>
        <tissue evidence="10">Whole body excluding digestive tract and cuticle</tissue>
    </source>
</reference>
<evidence type="ECO:0000313" key="11">
    <source>
        <dbReference type="Proteomes" id="UP000326759"/>
    </source>
</evidence>
<dbReference type="Proteomes" id="UP000326759">
    <property type="component" value="Unassembled WGS sequence"/>
</dbReference>
<organism evidence="10 11">
    <name type="scientific">Armadillidium nasatum</name>
    <dbReference type="NCBI Taxonomy" id="96803"/>
    <lineage>
        <taxon>Eukaryota</taxon>
        <taxon>Metazoa</taxon>
        <taxon>Ecdysozoa</taxon>
        <taxon>Arthropoda</taxon>
        <taxon>Crustacea</taxon>
        <taxon>Multicrustacea</taxon>
        <taxon>Malacostraca</taxon>
        <taxon>Eumalacostraca</taxon>
        <taxon>Peracarida</taxon>
        <taxon>Isopoda</taxon>
        <taxon>Oniscidea</taxon>
        <taxon>Crinocheta</taxon>
        <taxon>Armadillidiidae</taxon>
        <taxon>Armadillidium</taxon>
    </lineage>
</organism>
<dbReference type="PROSITE" id="PS00246">
    <property type="entry name" value="WNT1"/>
    <property type="match status" value="1"/>
</dbReference>
<evidence type="ECO:0000256" key="3">
    <source>
        <dbReference type="ARBA" id="ARBA00022473"/>
    </source>
</evidence>
<dbReference type="GO" id="GO:0005615">
    <property type="term" value="C:extracellular space"/>
    <property type="evidence" value="ECO:0007669"/>
    <property type="project" value="TreeGrafter"/>
</dbReference>
<comment type="similarity">
    <text evidence="2 9">Belongs to the Wnt family.</text>
</comment>
<proteinExistence type="inferred from homology"/>
<evidence type="ECO:0000256" key="8">
    <source>
        <dbReference type="ARBA" id="ARBA00023288"/>
    </source>
</evidence>
<evidence type="ECO:0000256" key="1">
    <source>
        <dbReference type="ARBA" id="ARBA00004498"/>
    </source>
</evidence>
<dbReference type="PRINTS" id="PR01349">
    <property type="entry name" value="WNTPROTEIN"/>
</dbReference>
<dbReference type="GO" id="GO:0005125">
    <property type="term" value="F:cytokine activity"/>
    <property type="evidence" value="ECO:0007669"/>
    <property type="project" value="TreeGrafter"/>
</dbReference>
<comment type="subcellular location">
    <subcellularLocation>
        <location evidence="1 9">Secreted</location>
        <location evidence="1 9">Extracellular space</location>
        <location evidence="1 9">Extracellular matrix</location>
    </subcellularLocation>
</comment>
<sequence>FFIRVVTNLIYCVIRSEILFHTKVHHQRLKNSNYVRLGYSETAFVHAITAAGITHSVARACAAGKLSSCSCGSVKGKRAWKWSGCHDNTKFGARFSRTFLDVREKAKDILSFTHLYNNEVGLVRRNRKVHCKCHGMSGSCEIRTCWKAVPSFRHVGSLLVEKLDKAKFASHEVFGNSADKLTSFKPIRKEISLNSPLLYAEQSPTFCHADRRLGVLGTLGRTCNRTGKGQDSCETLLLWQGLQRRTKKVYKEMSM</sequence>
<evidence type="ECO:0000313" key="10">
    <source>
        <dbReference type="EMBL" id="KAB7494596.1"/>
    </source>
</evidence>
<feature type="non-terminal residue" evidence="10">
    <location>
        <position position="1"/>
    </location>
</feature>
<dbReference type="InterPro" id="IPR018161">
    <property type="entry name" value="Wnt_CS"/>
</dbReference>
<dbReference type="EMBL" id="SEYY01023808">
    <property type="protein sequence ID" value="KAB7494596.1"/>
    <property type="molecule type" value="Genomic_DNA"/>
</dbReference>
<dbReference type="InterPro" id="IPR005817">
    <property type="entry name" value="Wnt"/>
</dbReference>
<dbReference type="GO" id="GO:0030182">
    <property type="term" value="P:neuron differentiation"/>
    <property type="evidence" value="ECO:0007669"/>
    <property type="project" value="TreeGrafter"/>
</dbReference>
<protein>
    <recommendedName>
        <fullName evidence="9">Protein Wnt</fullName>
    </recommendedName>
</protein>
<keyword evidence="7" id="KW-1015">Disulfide bond</keyword>
<feature type="non-terminal residue" evidence="10">
    <location>
        <position position="255"/>
    </location>
</feature>
<evidence type="ECO:0000256" key="2">
    <source>
        <dbReference type="ARBA" id="ARBA00005683"/>
    </source>
</evidence>
<keyword evidence="3 9" id="KW-0217">Developmental protein</keyword>
<dbReference type="AlphaFoldDB" id="A0A5N5SKT5"/>
<dbReference type="GO" id="GO:0060070">
    <property type="term" value="P:canonical Wnt signaling pathway"/>
    <property type="evidence" value="ECO:0007669"/>
    <property type="project" value="TreeGrafter"/>
</dbReference>
<evidence type="ECO:0000256" key="7">
    <source>
        <dbReference type="ARBA" id="ARBA00023157"/>
    </source>
</evidence>
<comment type="function">
    <text evidence="9">Ligand for members of the frizzled family of seven transmembrane receptors.</text>
</comment>
<dbReference type="GO" id="GO:0005109">
    <property type="term" value="F:frizzled binding"/>
    <property type="evidence" value="ECO:0007669"/>
    <property type="project" value="TreeGrafter"/>
</dbReference>
<dbReference type="Pfam" id="PF00110">
    <property type="entry name" value="wnt"/>
    <property type="match status" value="1"/>
</dbReference>
<evidence type="ECO:0000256" key="5">
    <source>
        <dbReference type="ARBA" id="ARBA00022530"/>
    </source>
</evidence>
<keyword evidence="5" id="KW-0272">Extracellular matrix</keyword>